<dbReference type="Proteomes" id="UP000677537">
    <property type="component" value="Unassembled WGS sequence"/>
</dbReference>
<evidence type="ECO:0000256" key="1">
    <source>
        <dbReference type="SAM" id="MobiDB-lite"/>
    </source>
</evidence>
<feature type="domain" description="Glycine-rich" evidence="2">
    <location>
        <begin position="91"/>
        <end position="291"/>
    </location>
</feature>
<feature type="region of interest" description="Disordered" evidence="1">
    <location>
        <begin position="219"/>
        <end position="250"/>
    </location>
</feature>
<proteinExistence type="predicted"/>
<evidence type="ECO:0000259" key="2">
    <source>
        <dbReference type="Pfam" id="PF21722"/>
    </source>
</evidence>
<feature type="compositionally biased region" description="Gly residues" evidence="1">
    <location>
        <begin position="227"/>
        <end position="250"/>
    </location>
</feature>
<keyword evidence="4" id="KW-1185">Reference proteome</keyword>
<gene>
    <name evidence="3" type="ORF">J5Y10_05105</name>
</gene>
<organism evidence="3 4">
    <name type="scientific">Roseomonas indoligenes</name>
    <dbReference type="NCBI Taxonomy" id="2820811"/>
    <lineage>
        <taxon>Bacteria</taxon>
        <taxon>Pseudomonadati</taxon>
        <taxon>Pseudomonadota</taxon>
        <taxon>Alphaproteobacteria</taxon>
        <taxon>Acetobacterales</taxon>
        <taxon>Roseomonadaceae</taxon>
        <taxon>Roseomonas</taxon>
    </lineage>
</organism>
<feature type="compositionally biased region" description="Polar residues" evidence="1">
    <location>
        <begin position="1"/>
        <end position="12"/>
    </location>
</feature>
<comment type="caution">
    <text evidence="3">The sequence shown here is derived from an EMBL/GenBank/DDBJ whole genome shotgun (WGS) entry which is preliminary data.</text>
</comment>
<reference evidence="3" key="1">
    <citation type="submission" date="2021-03" db="EMBL/GenBank/DDBJ databases">
        <authorList>
            <person name="So Y."/>
        </authorList>
    </citation>
    <scope>NUCLEOTIDE SEQUENCE</scope>
    <source>
        <strain evidence="3">SG15</strain>
    </source>
</reference>
<sequence length="294" mass="27884">MRRLANGTQVNSLPAPAAAVGSPGYGTNGNPGAGQEASIFDADQYNIIQEEIAGVIEDVGIALDATGTNRAQLKQALLGRLINVQIFKASATFTPTTGARRWEVEGVGGGGAGGGGVNQAVGSYQASPGGAAGTWGRRTITGITGPVVVTVGLGGVGVAGAQGGSGGTTSFGPYLSMPGGTGASIGSAKSSGVALAGDTPSPADASGADISFRGQAGGGSIISSGDGIRGGTGGSTPYGSGGVGRTSPTGGGTVFVQEAGKGYGAGGGGSYGDTQPSSPGASGASGIIIVREYA</sequence>
<name>A0A940MQI1_9PROT</name>
<dbReference type="Pfam" id="PF21722">
    <property type="entry name" value="Gly_rich_2"/>
    <property type="match status" value="1"/>
</dbReference>
<protein>
    <recommendedName>
        <fullName evidence="2">Glycine-rich domain-containing protein</fullName>
    </recommendedName>
</protein>
<evidence type="ECO:0000313" key="3">
    <source>
        <dbReference type="EMBL" id="MBP0492153.1"/>
    </source>
</evidence>
<feature type="region of interest" description="Disordered" evidence="1">
    <location>
        <begin position="266"/>
        <end position="285"/>
    </location>
</feature>
<feature type="compositionally biased region" description="Gly residues" evidence="1">
    <location>
        <begin position="23"/>
        <end position="32"/>
    </location>
</feature>
<dbReference type="RefSeq" id="WP_209371450.1">
    <property type="nucleotide sequence ID" value="NZ_JAGIZA010000003.1"/>
</dbReference>
<dbReference type="InterPro" id="IPR049304">
    <property type="entry name" value="Gly_rich_dom"/>
</dbReference>
<feature type="region of interest" description="Disordered" evidence="1">
    <location>
        <begin position="1"/>
        <end position="36"/>
    </location>
</feature>
<dbReference type="EMBL" id="JAGIZA010000003">
    <property type="protein sequence ID" value="MBP0492153.1"/>
    <property type="molecule type" value="Genomic_DNA"/>
</dbReference>
<accession>A0A940MQI1</accession>
<dbReference type="AlphaFoldDB" id="A0A940MQI1"/>
<feature type="compositionally biased region" description="Low complexity" evidence="1">
    <location>
        <begin position="276"/>
        <end position="285"/>
    </location>
</feature>
<evidence type="ECO:0000313" key="4">
    <source>
        <dbReference type="Proteomes" id="UP000677537"/>
    </source>
</evidence>